<keyword evidence="5" id="KW-1185">Reference proteome</keyword>
<dbReference type="GO" id="GO:0003676">
    <property type="term" value="F:nucleic acid binding"/>
    <property type="evidence" value="ECO:0007669"/>
    <property type="project" value="InterPro"/>
</dbReference>
<feature type="compositionally biased region" description="Low complexity" evidence="2">
    <location>
        <begin position="154"/>
        <end position="172"/>
    </location>
</feature>
<evidence type="ECO:0000313" key="5">
    <source>
        <dbReference type="Proteomes" id="UP000663828"/>
    </source>
</evidence>
<dbReference type="Proteomes" id="UP000663828">
    <property type="component" value="Unassembled WGS sequence"/>
</dbReference>
<feature type="region of interest" description="Disordered" evidence="2">
    <location>
        <begin position="35"/>
        <end position="210"/>
    </location>
</feature>
<dbReference type="EMBL" id="CAJNOR010005951">
    <property type="protein sequence ID" value="CAF1580902.1"/>
    <property type="molecule type" value="Genomic_DNA"/>
</dbReference>
<evidence type="ECO:0000259" key="3">
    <source>
        <dbReference type="PROSITE" id="PS50158"/>
    </source>
</evidence>
<keyword evidence="1" id="KW-0863">Zinc-finger</keyword>
<organism evidence="4 5">
    <name type="scientific">Adineta ricciae</name>
    <name type="common">Rotifer</name>
    <dbReference type="NCBI Taxonomy" id="249248"/>
    <lineage>
        <taxon>Eukaryota</taxon>
        <taxon>Metazoa</taxon>
        <taxon>Spiralia</taxon>
        <taxon>Gnathifera</taxon>
        <taxon>Rotifera</taxon>
        <taxon>Eurotatoria</taxon>
        <taxon>Bdelloidea</taxon>
        <taxon>Adinetida</taxon>
        <taxon>Adinetidae</taxon>
        <taxon>Adineta</taxon>
    </lineage>
</organism>
<evidence type="ECO:0000313" key="4">
    <source>
        <dbReference type="EMBL" id="CAF1580902.1"/>
    </source>
</evidence>
<feature type="compositionally biased region" description="Polar residues" evidence="2">
    <location>
        <begin position="501"/>
        <end position="530"/>
    </location>
</feature>
<evidence type="ECO:0000256" key="2">
    <source>
        <dbReference type="SAM" id="MobiDB-lite"/>
    </source>
</evidence>
<gene>
    <name evidence="4" type="ORF">XAT740_LOCUS45499</name>
</gene>
<reference evidence="4" key="1">
    <citation type="submission" date="2021-02" db="EMBL/GenBank/DDBJ databases">
        <authorList>
            <person name="Nowell W R."/>
        </authorList>
    </citation>
    <scope>NUCLEOTIDE SEQUENCE</scope>
</reference>
<comment type="caution">
    <text evidence="4">The sequence shown here is derived from an EMBL/GenBank/DDBJ whole genome shotgun (WGS) entry which is preliminary data.</text>
</comment>
<sequence>MSSYNKYATMTKEMKDKLVEGEDFVRSVKAYNLRSNQQANDRTPKRNYPGDQGLTDYDEPTLINDDIPKQKKKIMRRINDDNKSENNILPPKNNDQSSTHDDQEWRPVNNTKNKRTTNTSRTFINGNLSGMNHQMNHRNSSSSHHQKNYHHLNDTNNNKNNDNNSNSNSNLNKNHDHTLSYNTPTTEDSNQYQIESSTTNHGTSQSEQQNIRVSEHALRYAIEQHLPPLKIVCEPKLTESNEAKNLLKELFSSINKKFIEINPKYTKPLAFDYWFIDRDGNLSCFTNSIELFVFLSNGANYPNHLSNINIRTIPPKRLPPQCSVIFKFVPNDITTEELEEEIKTKYQSAFTIVEMRGSRTSRNRHIRLDLMDHNEYMRILNSGVFAIAGQLIETSEFLAPPRLLICSKCNTPGHIKKNCKINCDTCRRCGGDGAQGDHVTCNIQCHHCKGEHEATSFKCPLINEFRCQLIEQLKKRPDLLPYNVQLFIPTELRNRNEKNSRILTNNAANSQSQRSHPSKQTYSYHDNNWPQLPGDMRNTTVSQMKWTPLPTDSNTLWNEMMKTQYEFDMIKQKYEQQELNLSLKLNEQKMKLESILSLLSVQVQQQHESLNSLFTIIKEVVPMVSNSLAICQELATKGRVQIRVYSVVQIEKFHDL</sequence>
<name>A0A815Z6Q4_ADIRI</name>
<accession>A0A815Z6Q4</accession>
<keyword evidence="1" id="KW-0479">Metal-binding</keyword>
<keyword evidence="1" id="KW-0862">Zinc</keyword>
<feature type="compositionally biased region" description="Polar residues" evidence="2">
    <location>
        <begin position="123"/>
        <end position="143"/>
    </location>
</feature>
<feature type="domain" description="CCHC-type" evidence="3">
    <location>
        <begin position="406"/>
        <end position="420"/>
    </location>
</feature>
<protein>
    <recommendedName>
        <fullName evidence="3">CCHC-type domain-containing protein</fullName>
    </recommendedName>
</protein>
<dbReference type="InterPro" id="IPR001878">
    <property type="entry name" value="Znf_CCHC"/>
</dbReference>
<dbReference type="AlphaFoldDB" id="A0A815Z6Q4"/>
<proteinExistence type="predicted"/>
<feature type="compositionally biased region" description="Polar residues" evidence="2">
    <location>
        <begin position="179"/>
        <end position="210"/>
    </location>
</feature>
<dbReference type="GO" id="GO:0008270">
    <property type="term" value="F:zinc ion binding"/>
    <property type="evidence" value="ECO:0007669"/>
    <property type="project" value="UniProtKB-KW"/>
</dbReference>
<feature type="region of interest" description="Disordered" evidence="2">
    <location>
        <begin position="501"/>
        <end position="537"/>
    </location>
</feature>
<evidence type="ECO:0000256" key="1">
    <source>
        <dbReference type="PROSITE-ProRule" id="PRU00047"/>
    </source>
</evidence>
<dbReference type="PROSITE" id="PS50158">
    <property type="entry name" value="ZF_CCHC"/>
    <property type="match status" value="1"/>
</dbReference>